<dbReference type="Gene3D" id="2.130.10.10">
    <property type="entry name" value="YVTN repeat-like/Quinoprotein amine dehydrogenase"/>
    <property type="match status" value="1"/>
</dbReference>
<dbReference type="EMBL" id="WIGO01000216">
    <property type="protein sequence ID" value="KAF6823275.1"/>
    <property type="molecule type" value="Genomic_DNA"/>
</dbReference>
<accession>A0A8H6K2I5</accession>
<dbReference type="Proteomes" id="UP000654918">
    <property type="component" value="Unassembled WGS sequence"/>
</dbReference>
<proteinExistence type="predicted"/>
<evidence type="ECO:0000313" key="3">
    <source>
        <dbReference type="Proteomes" id="UP000654918"/>
    </source>
</evidence>
<dbReference type="SUPFAM" id="SSF50978">
    <property type="entry name" value="WD40 repeat-like"/>
    <property type="match status" value="1"/>
</dbReference>
<feature type="region of interest" description="Disordered" evidence="1">
    <location>
        <begin position="1"/>
        <end position="29"/>
    </location>
</feature>
<dbReference type="InterPro" id="IPR051150">
    <property type="entry name" value="SWT21/TCAB1_mRNA_Telomere"/>
</dbReference>
<organism evidence="2 3">
    <name type="scientific">Colletotrichum plurivorum</name>
    <dbReference type="NCBI Taxonomy" id="2175906"/>
    <lineage>
        <taxon>Eukaryota</taxon>
        <taxon>Fungi</taxon>
        <taxon>Dikarya</taxon>
        <taxon>Ascomycota</taxon>
        <taxon>Pezizomycotina</taxon>
        <taxon>Sordariomycetes</taxon>
        <taxon>Hypocreomycetidae</taxon>
        <taxon>Glomerellales</taxon>
        <taxon>Glomerellaceae</taxon>
        <taxon>Colletotrichum</taxon>
        <taxon>Colletotrichum orchidearum species complex</taxon>
    </lineage>
</organism>
<keyword evidence="3" id="KW-1185">Reference proteome</keyword>
<dbReference type="PANTHER" id="PTHR13211">
    <property type="entry name" value="TELOMERASE CAJAL BODY PROTEIN 1"/>
    <property type="match status" value="1"/>
</dbReference>
<name>A0A8H6K2I5_9PEZI</name>
<sequence length="460" mass="49061">MMHSTENQGIDPVSMGQSPGPADEPPAPSMDLVATTELAAAAAAADTVNGTSTKPERPTNFFRGVQWTVDGTTLVASTSDNRISAYVLPEDLLDPAGRPRSLMPQGQLRLPEPFYAAAIAPYFSLSEPQSQLALIPCKDLPIQLRHLFPNSESAPPLSTYKLIRRETEEYICAESLLWSWPGTHFLVGSANRLDYFDVSRTGSDGPTLTIPTIPSKRHLLKGGGVGMKGMVSALSSQYPDESGAAIIAAGTWTRWMGLYDVTRTNKPVANWSIKGVDEAHFGQDAGGNGIVQTIWSPCGRYLAINERQSSAILVYDVRGTGQPLNLLVGRAATSQQRLTCDVFPGARGFELWAGTQNGDVLVYEDVGAREGVLEKSWDWAAHQSPIGSVGVHPTGSVMATCSGGWTTHADGDLDIELGATDDIGRPCLSSTRITLESSIKVWTLGSSPDDVPPASAPAPS</sequence>
<dbReference type="AlphaFoldDB" id="A0A8H6K2I5"/>
<protein>
    <submittedName>
        <fullName evidence="2">Guanine nucleotide-binding protein negative regulator 1</fullName>
    </submittedName>
</protein>
<dbReference type="InterPro" id="IPR036322">
    <property type="entry name" value="WD40_repeat_dom_sf"/>
</dbReference>
<dbReference type="InterPro" id="IPR015943">
    <property type="entry name" value="WD40/YVTN_repeat-like_dom_sf"/>
</dbReference>
<gene>
    <name evidence="2" type="ORF">CPLU01_11490</name>
</gene>
<evidence type="ECO:0000313" key="2">
    <source>
        <dbReference type="EMBL" id="KAF6823275.1"/>
    </source>
</evidence>
<reference evidence="2" key="1">
    <citation type="journal article" date="2020" name="Phytopathology">
        <title>Genome Sequence Resources of Colletotrichum truncatum, C. plurivorum, C. musicola, and C. sojae: Four Species Pathogenic to Soybean (Glycine max).</title>
        <authorList>
            <person name="Rogerio F."/>
            <person name="Boufleur T.R."/>
            <person name="Ciampi-Guillardi M."/>
            <person name="Sukno S.A."/>
            <person name="Thon M.R."/>
            <person name="Massola Junior N.S."/>
            <person name="Baroncelli R."/>
        </authorList>
    </citation>
    <scope>NUCLEOTIDE SEQUENCE</scope>
    <source>
        <strain evidence="2">LFN00145</strain>
    </source>
</reference>
<comment type="caution">
    <text evidence="2">The sequence shown here is derived from an EMBL/GenBank/DDBJ whole genome shotgun (WGS) entry which is preliminary data.</text>
</comment>
<evidence type="ECO:0000256" key="1">
    <source>
        <dbReference type="SAM" id="MobiDB-lite"/>
    </source>
</evidence>
<dbReference type="PANTHER" id="PTHR13211:SF0">
    <property type="entry name" value="TELOMERASE CAJAL BODY PROTEIN 1"/>
    <property type="match status" value="1"/>
</dbReference>